<feature type="domain" description="Peptidase M16 C-terminal" evidence="10">
    <location>
        <begin position="226"/>
        <end position="407"/>
    </location>
</feature>
<dbReference type="FunFam" id="3.30.830.10:FF:000004">
    <property type="entry name" value="Putative insulin-degrading enzyme"/>
    <property type="match status" value="1"/>
</dbReference>
<feature type="domain" description="Peptidase M16 middle/third" evidence="11">
    <location>
        <begin position="413"/>
        <end position="698"/>
    </location>
</feature>
<dbReference type="FunFam" id="3.30.830.10:FF:000005">
    <property type="entry name" value="nardilysin isoform X1"/>
    <property type="match status" value="1"/>
</dbReference>
<dbReference type="Pfam" id="PF00675">
    <property type="entry name" value="Peptidase_M16"/>
    <property type="match status" value="1"/>
</dbReference>
<proteinExistence type="inferred from homology"/>
<dbReference type="InterPro" id="IPR011765">
    <property type="entry name" value="Pept_M16_N"/>
</dbReference>
<dbReference type="InterPro" id="IPR050626">
    <property type="entry name" value="Peptidase_M16"/>
</dbReference>
<dbReference type="InterPro" id="IPR011249">
    <property type="entry name" value="Metalloenz_LuxS/M16"/>
</dbReference>
<dbReference type="PANTHER" id="PTHR43690">
    <property type="entry name" value="NARDILYSIN"/>
    <property type="match status" value="1"/>
</dbReference>
<feature type="region of interest" description="Disordered" evidence="8">
    <location>
        <begin position="1001"/>
        <end position="1022"/>
    </location>
</feature>
<dbReference type="KEGG" id="egl:EGR_05548"/>
<name>W6V1C1_ECHGR</name>
<dbReference type="GO" id="GO:0051603">
    <property type="term" value="P:proteolysis involved in protein catabolic process"/>
    <property type="evidence" value="ECO:0007669"/>
    <property type="project" value="TreeGrafter"/>
</dbReference>
<evidence type="ECO:0000256" key="7">
    <source>
        <dbReference type="RuleBase" id="RU004447"/>
    </source>
</evidence>
<sequence length="1022" mass="117362">MLNTAEKPGGPQSFEIGISVGDGNMKFTSEDSKALLRHDIEIAKSESDNRLYLAVTLRNQLKVLLISDPQTDKAAACLAVGVGSFSDPADVPGLAHFCEHMILLGSQKYPGENEYSKFITSHNGYCNAFTSTTETCYVFDIVPEYLYEALERFSELFVAPLFTESATEREVNAVDSEHEKNLAVDNRRIMQIDKIMAAPEHDYAKFTTGNKETLFDTLKANSRNVRDELIKFYENFYSSNIMAVTILGKESLDEMASKYAPLFENIPNRNVIPKSWMTTPWTKEYLQKKIYIVPVRDFHELRIIWPIKDYTKFYKSAASLPCRYLTHLLGHESEGSLLSALKRRSLATDLMTETYRPGSGFACVILYASLTDSGLDNVDEVITLVFQYLNMVKYVGFQQWIFEEEKNIQALRFRFKGKEDPFEYVHRLSPRMFLYPPEDLLTVPYILTEFRPDLIEEVLSALIPDNFRCIIVSQKVADRCNETEKFYKASYGCEPVPPEKIEAWRNCGLCPELHLPPRNPYIPTEFGLKCESCPDLEDMSSGPRILLENDGARLWFKQDKEFKLPKCYINFNLISPLWAQDQVRDLLLQLFINLFIDSVNEDSYQCSLAGLCFNIVASAPTLRLNFSGYSHKMPVLVENVVNRLVQFTRPDEERYAVLLKKMELKVKNFTSFSPLDQADGYCASVLFDRACLHEERCAALNEITYEELVEFIPSFFRRVFVETMVYGNVDVEEALKIHETMTSALQKHVHWRSPVAMVSPQMREVEIPTGPSHIYKRINRSNAISAILVYYQNLPITSENCAIHRLFDQLIREPAFNNLRTEKQLGYIVRAGWHISNSFQGIHLVIQSKYHPRELDEHIEKFVASMEASLSTVLSKPGFMTILINMSASEFNAHIESVVALLLEKPKKMSQQATRYWTQIFRQRYDFDRFEREAEIIRNTSKDHVLAFYNTYIKAASEARRKLAIYVIAEDAPPTKKEDMGVEIANPIEFKRTLPLRPLAAPCNLTDRRSQKSSQPLKEGPH</sequence>
<dbReference type="PANTHER" id="PTHR43690:SF18">
    <property type="entry name" value="INSULIN-DEGRADING ENZYME-RELATED"/>
    <property type="match status" value="1"/>
</dbReference>
<keyword evidence="14" id="KW-1185">Reference proteome</keyword>
<evidence type="ECO:0000256" key="8">
    <source>
        <dbReference type="SAM" id="MobiDB-lite"/>
    </source>
</evidence>
<protein>
    <submittedName>
        <fullName evidence="13">Insulin-degrading enzyme</fullName>
    </submittedName>
</protein>
<comment type="caution">
    <text evidence="13">The sequence shown here is derived from an EMBL/GenBank/DDBJ whole genome shotgun (WGS) entry which is preliminary data.</text>
</comment>
<dbReference type="GO" id="GO:0043171">
    <property type="term" value="P:peptide catabolic process"/>
    <property type="evidence" value="ECO:0007669"/>
    <property type="project" value="TreeGrafter"/>
</dbReference>
<dbReference type="OMA" id="WIFDEMK"/>
<keyword evidence="5" id="KW-0862">Zinc</keyword>
<keyword evidence="6" id="KW-0482">Metalloprotease</keyword>
<dbReference type="PROSITE" id="PS00143">
    <property type="entry name" value="INSULINASE"/>
    <property type="match status" value="1"/>
</dbReference>
<dbReference type="InterPro" id="IPR007863">
    <property type="entry name" value="Peptidase_M16_C"/>
</dbReference>
<dbReference type="Pfam" id="PF05193">
    <property type="entry name" value="Peptidase_M16_C"/>
    <property type="match status" value="1"/>
</dbReference>
<evidence type="ECO:0000256" key="2">
    <source>
        <dbReference type="ARBA" id="ARBA00022670"/>
    </source>
</evidence>
<dbReference type="InterPro" id="IPR054734">
    <property type="entry name" value="PqqF-like_C_4"/>
</dbReference>
<dbReference type="GO" id="GO:0004222">
    <property type="term" value="F:metalloendopeptidase activity"/>
    <property type="evidence" value="ECO:0007669"/>
    <property type="project" value="InterPro"/>
</dbReference>
<dbReference type="InterPro" id="IPR001431">
    <property type="entry name" value="Pept_M16_Zn_BS"/>
</dbReference>
<dbReference type="GO" id="GO:0005739">
    <property type="term" value="C:mitochondrion"/>
    <property type="evidence" value="ECO:0007669"/>
    <property type="project" value="TreeGrafter"/>
</dbReference>
<dbReference type="Pfam" id="PF22456">
    <property type="entry name" value="PqqF-like_C_4"/>
    <property type="match status" value="1"/>
</dbReference>
<evidence type="ECO:0000259" key="9">
    <source>
        <dbReference type="Pfam" id="PF00675"/>
    </source>
</evidence>
<accession>W6V1C1</accession>
<keyword evidence="4" id="KW-0378">Hydrolase</keyword>
<keyword evidence="3" id="KW-0479">Metal-binding</keyword>
<evidence type="ECO:0000256" key="3">
    <source>
        <dbReference type="ARBA" id="ARBA00022723"/>
    </source>
</evidence>
<evidence type="ECO:0000256" key="1">
    <source>
        <dbReference type="ARBA" id="ARBA00007261"/>
    </source>
</evidence>
<evidence type="ECO:0000259" key="11">
    <source>
        <dbReference type="Pfam" id="PF16187"/>
    </source>
</evidence>
<evidence type="ECO:0000313" key="14">
    <source>
        <dbReference type="Proteomes" id="UP000019149"/>
    </source>
</evidence>
<dbReference type="GO" id="GO:0005829">
    <property type="term" value="C:cytosol"/>
    <property type="evidence" value="ECO:0007669"/>
    <property type="project" value="TreeGrafter"/>
</dbReference>
<dbReference type="GO" id="GO:0046872">
    <property type="term" value="F:metal ion binding"/>
    <property type="evidence" value="ECO:0007669"/>
    <property type="project" value="UniProtKB-KW"/>
</dbReference>
<dbReference type="STRING" id="6210.W6V1C1"/>
<dbReference type="SUPFAM" id="SSF63411">
    <property type="entry name" value="LuxS/MPP-like metallohydrolase"/>
    <property type="match status" value="4"/>
</dbReference>
<dbReference type="AlphaFoldDB" id="W6V1C1"/>
<gene>
    <name evidence="13" type="ORF">EGR_05548</name>
</gene>
<evidence type="ECO:0000256" key="4">
    <source>
        <dbReference type="ARBA" id="ARBA00022801"/>
    </source>
</evidence>
<evidence type="ECO:0000259" key="10">
    <source>
        <dbReference type="Pfam" id="PF05193"/>
    </source>
</evidence>
<comment type="similarity">
    <text evidence="1 7">Belongs to the peptidase M16 family.</text>
</comment>
<dbReference type="Proteomes" id="UP000019149">
    <property type="component" value="Unassembled WGS sequence"/>
</dbReference>
<dbReference type="GeneID" id="36341263"/>
<dbReference type="Gene3D" id="3.30.830.10">
    <property type="entry name" value="Metalloenzyme, LuxS/M16 peptidase-like"/>
    <property type="match status" value="4"/>
</dbReference>
<dbReference type="RefSeq" id="XP_024350845.1">
    <property type="nucleotide sequence ID" value="XM_024494797.1"/>
</dbReference>
<evidence type="ECO:0000259" key="12">
    <source>
        <dbReference type="Pfam" id="PF22456"/>
    </source>
</evidence>
<dbReference type="Pfam" id="PF16187">
    <property type="entry name" value="Peptidase_M16_M"/>
    <property type="match status" value="1"/>
</dbReference>
<feature type="domain" description="Coenzyme PQQ synthesis protein F-like C-terminal lobe" evidence="12">
    <location>
        <begin position="806"/>
        <end position="917"/>
    </location>
</feature>
<keyword evidence="2" id="KW-0645">Protease</keyword>
<dbReference type="EMBL" id="APAU02000041">
    <property type="protein sequence ID" value="EUB59649.1"/>
    <property type="molecule type" value="Genomic_DNA"/>
</dbReference>
<feature type="domain" description="Peptidase M16 N-terminal" evidence="9">
    <location>
        <begin position="62"/>
        <end position="195"/>
    </location>
</feature>
<evidence type="ECO:0000256" key="5">
    <source>
        <dbReference type="ARBA" id="ARBA00022833"/>
    </source>
</evidence>
<evidence type="ECO:0000313" key="13">
    <source>
        <dbReference type="EMBL" id="EUB59649.1"/>
    </source>
</evidence>
<organism evidence="13 14">
    <name type="scientific">Echinococcus granulosus</name>
    <name type="common">Hydatid tapeworm</name>
    <dbReference type="NCBI Taxonomy" id="6210"/>
    <lineage>
        <taxon>Eukaryota</taxon>
        <taxon>Metazoa</taxon>
        <taxon>Spiralia</taxon>
        <taxon>Lophotrochozoa</taxon>
        <taxon>Platyhelminthes</taxon>
        <taxon>Cestoda</taxon>
        <taxon>Eucestoda</taxon>
        <taxon>Cyclophyllidea</taxon>
        <taxon>Taeniidae</taxon>
        <taxon>Echinococcus</taxon>
        <taxon>Echinococcus granulosus group</taxon>
    </lineage>
</organism>
<dbReference type="InterPro" id="IPR032632">
    <property type="entry name" value="Peptidase_M16_M"/>
</dbReference>
<dbReference type="OrthoDB" id="952271at2759"/>
<dbReference type="CTD" id="36341263"/>
<dbReference type="MEROPS" id="M16.A08"/>
<reference evidence="13 14" key="1">
    <citation type="journal article" date="2013" name="Nat. Genet.">
        <title>The genome of the hydatid tapeworm Echinococcus granulosus.</title>
        <authorList>
            <person name="Zheng H."/>
            <person name="Zhang W."/>
            <person name="Zhang L."/>
            <person name="Zhang Z."/>
            <person name="Li J."/>
            <person name="Lu G."/>
            <person name="Zhu Y."/>
            <person name="Wang Y."/>
            <person name="Huang Y."/>
            <person name="Liu J."/>
            <person name="Kang H."/>
            <person name="Chen J."/>
            <person name="Wang L."/>
            <person name="Chen A."/>
            <person name="Yu S."/>
            <person name="Gao Z."/>
            <person name="Jin L."/>
            <person name="Gu W."/>
            <person name="Wang Z."/>
            <person name="Zhao L."/>
            <person name="Shi B."/>
            <person name="Wen H."/>
            <person name="Lin R."/>
            <person name="Jones M.K."/>
            <person name="Brejova B."/>
            <person name="Vinar T."/>
            <person name="Zhao G."/>
            <person name="McManus D.P."/>
            <person name="Chen Z."/>
            <person name="Zhou Y."/>
            <person name="Wang S."/>
        </authorList>
    </citation>
    <scope>NUCLEOTIDE SEQUENCE [LARGE SCALE GENOMIC DNA]</scope>
</reference>
<evidence type="ECO:0000256" key="6">
    <source>
        <dbReference type="ARBA" id="ARBA00023049"/>
    </source>
</evidence>